<sequence>MRSRSNSKSKTDVWGVRNRYQSAESKTVPREILMCMKQGQSCCADAACANIRL</sequence>
<evidence type="ECO:0000313" key="2">
    <source>
        <dbReference type="Proteomes" id="UP000012073"/>
    </source>
</evidence>
<keyword evidence="2" id="KW-1185">Reference proteome</keyword>
<dbReference type="Proteomes" id="UP000012073">
    <property type="component" value="Unassembled WGS sequence"/>
</dbReference>
<evidence type="ECO:0000313" key="1">
    <source>
        <dbReference type="EMBL" id="CDF33287.1"/>
    </source>
</evidence>
<dbReference type="RefSeq" id="XP_005713090.1">
    <property type="nucleotide sequence ID" value="XM_005713033.1"/>
</dbReference>
<dbReference type="Gramene" id="CDF33287">
    <property type="protein sequence ID" value="CDF33287"/>
    <property type="gene ID" value="CHC_T00002067001"/>
</dbReference>
<dbReference type="EMBL" id="HG001639">
    <property type="protein sequence ID" value="CDF33287.1"/>
    <property type="molecule type" value="Genomic_DNA"/>
</dbReference>
<protein>
    <submittedName>
        <fullName evidence="1">Uncharacterized protein</fullName>
    </submittedName>
</protein>
<dbReference type="GeneID" id="17320803"/>
<gene>
    <name evidence="1" type="ORF">CHC_T00002067001</name>
</gene>
<organism evidence="1 2">
    <name type="scientific">Chondrus crispus</name>
    <name type="common">Carrageen Irish moss</name>
    <name type="synonym">Polymorpha crispa</name>
    <dbReference type="NCBI Taxonomy" id="2769"/>
    <lineage>
        <taxon>Eukaryota</taxon>
        <taxon>Rhodophyta</taxon>
        <taxon>Florideophyceae</taxon>
        <taxon>Rhodymeniophycidae</taxon>
        <taxon>Gigartinales</taxon>
        <taxon>Gigartinaceae</taxon>
        <taxon>Chondrus</taxon>
    </lineage>
</organism>
<accession>R7Q431</accession>
<proteinExistence type="predicted"/>
<dbReference type="KEGG" id="ccp:CHC_T00002067001"/>
<dbReference type="AlphaFoldDB" id="R7Q431"/>
<reference evidence="2" key="1">
    <citation type="journal article" date="2013" name="Proc. Natl. Acad. Sci. U.S.A.">
        <title>Genome structure and metabolic features in the red seaweed Chondrus crispus shed light on evolution of the Archaeplastida.</title>
        <authorList>
            <person name="Collen J."/>
            <person name="Porcel B."/>
            <person name="Carre W."/>
            <person name="Ball S.G."/>
            <person name="Chaparro C."/>
            <person name="Tonon T."/>
            <person name="Barbeyron T."/>
            <person name="Michel G."/>
            <person name="Noel B."/>
            <person name="Valentin K."/>
            <person name="Elias M."/>
            <person name="Artiguenave F."/>
            <person name="Arun A."/>
            <person name="Aury J.M."/>
            <person name="Barbosa-Neto J.F."/>
            <person name="Bothwell J.H."/>
            <person name="Bouget F.Y."/>
            <person name="Brillet L."/>
            <person name="Cabello-Hurtado F."/>
            <person name="Capella-Gutierrez S."/>
            <person name="Charrier B."/>
            <person name="Cladiere L."/>
            <person name="Cock J.M."/>
            <person name="Coelho S.M."/>
            <person name="Colleoni C."/>
            <person name="Czjzek M."/>
            <person name="Da Silva C."/>
            <person name="Delage L."/>
            <person name="Denoeud F."/>
            <person name="Deschamps P."/>
            <person name="Dittami S.M."/>
            <person name="Gabaldon T."/>
            <person name="Gachon C.M."/>
            <person name="Groisillier A."/>
            <person name="Herve C."/>
            <person name="Jabbari K."/>
            <person name="Katinka M."/>
            <person name="Kloareg B."/>
            <person name="Kowalczyk N."/>
            <person name="Labadie K."/>
            <person name="Leblanc C."/>
            <person name="Lopez P.J."/>
            <person name="McLachlan D.H."/>
            <person name="Meslet-Cladiere L."/>
            <person name="Moustafa A."/>
            <person name="Nehr Z."/>
            <person name="Nyvall Collen P."/>
            <person name="Panaud O."/>
            <person name="Partensky F."/>
            <person name="Poulain J."/>
            <person name="Rensing S.A."/>
            <person name="Rousvoal S."/>
            <person name="Samson G."/>
            <person name="Symeonidi A."/>
            <person name="Weissenbach J."/>
            <person name="Zambounis A."/>
            <person name="Wincker P."/>
            <person name="Boyen C."/>
        </authorList>
    </citation>
    <scope>NUCLEOTIDE SEQUENCE [LARGE SCALE GENOMIC DNA]</scope>
    <source>
        <strain evidence="2">cv. Stackhouse</strain>
    </source>
</reference>
<name>R7Q431_CHOCR</name>